<comment type="function">
    <text evidence="6">Quinone reductase that provides resistance to thiol-specific stress caused by electrophilic quinones.</text>
</comment>
<dbReference type="Gene3D" id="3.40.50.360">
    <property type="match status" value="1"/>
</dbReference>
<organism evidence="8 10">
    <name type="scientific">Listeria booriae</name>
    <dbReference type="NCBI Taxonomy" id="1552123"/>
    <lineage>
        <taxon>Bacteria</taxon>
        <taxon>Bacillati</taxon>
        <taxon>Bacillota</taxon>
        <taxon>Bacilli</taxon>
        <taxon>Bacillales</taxon>
        <taxon>Listeriaceae</taxon>
        <taxon>Listeria</taxon>
    </lineage>
</organism>
<evidence type="ECO:0000313" key="10">
    <source>
        <dbReference type="Proteomes" id="UP000029844"/>
    </source>
</evidence>
<evidence type="ECO:0000313" key="11">
    <source>
        <dbReference type="Proteomes" id="UP000529446"/>
    </source>
</evidence>
<dbReference type="EMBL" id="JAARXI010000006">
    <property type="protein sequence ID" value="MBC2117255.1"/>
    <property type="molecule type" value="Genomic_DNA"/>
</dbReference>
<dbReference type="GO" id="GO:0009055">
    <property type="term" value="F:electron transfer activity"/>
    <property type="evidence" value="ECO:0007669"/>
    <property type="project" value="UniProtKB-UniRule"/>
</dbReference>
<feature type="binding site" evidence="6">
    <location>
        <begin position="17"/>
        <end position="19"/>
    </location>
    <ligand>
        <name>FMN</name>
        <dbReference type="ChEBI" id="CHEBI:58210"/>
    </ligand>
</feature>
<comment type="caution">
    <text evidence="8">The sequence shown here is derived from an EMBL/GenBank/DDBJ whole genome shotgun (WGS) entry which is preliminary data.</text>
</comment>
<evidence type="ECO:0000313" key="8">
    <source>
        <dbReference type="EMBL" id="KGL40816.1"/>
    </source>
</evidence>
<evidence type="ECO:0000259" key="7">
    <source>
        <dbReference type="Pfam" id="PF02525"/>
    </source>
</evidence>
<dbReference type="Proteomes" id="UP000029844">
    <property type="component" value="Unassembled WGS sequence"/>
</dbReference>
<name>A0A099W7R6_9LIST</name>
<comment type="similarity">
    <text evidence="6">Belongs to the azoreductase type 1 family.</text>
</comment>
<dbReference type="InterPro" id="IPR029039">
    <property type="entry name" value="Flavoprotein-like_sf"/>
</dbReference>
<dbReference type="GO" id="GO:0016652">
    <property type="term" value="F:oxidoreductase activity, acting on NAD(P)H as acceptor"/>
    <property type="evidence" value="ECO:0007669"/>
    <property type="project" value="UniProtKB-UniRule"/>
</dbReference>
<comment type="function">
    <text evidence="6">Also exhibits azoreductase activity. Catalyzes the reductive cleavage of the azo bond in aromatic azo compounds to the corresponding amines.</text>
</comment>
<keyword evidence="3 6" id="KW-0560">Oxidoreductase</keyword>
<dbReference type="GO" id="GO:0016655">
    <property type="term" value="F:oxidoreductase activity, acting on NAD(P)H, quinone or similar compound as acceptor"/>
    <property type="evidence" value="ECO:0007669"/>
    <property type="project" value="InterPro"/>
</dbReference>
<accession>A0A099W7R6</accession>
<gene>
    <name evidence="6" type="primary">azoR</name>
    <name evidence="8" type="ORF">EP57_09685</name>
    <name evidence="9" type="ORF">HCB06_11570</name>
</gene>
<dbReference type="GeneID" id="58717643"/>
<dbReference type="STRING" id="1552123.EP57_09685"/>
<protein>
    <recommendedName>
        <fullName evidence="6">FMN dependent NADH:quinone oxidoreductase</fullName>
        <ecNumber evidence="6">1.6.5.-</ecNumber>
    </recommendedName>
    <alternativeName>
        <fullName evidence="6">Azo-dye reductase</fullName>
    </alternativeName>
    <alternativeName>
        <fullName evidence="6">FMN-dependent NADH-azo compound oxidoreductase</fullName>
    </alternativeName>
    <alternativeName>
        <fullName evidence="6">FMN-dependent NADH-azoreductase</fullName>
        <ecNumber evidence="6">1.7.1.17</ecNumber>
    </alternativeName>
</protein>
<dbReference type="InterPro" id="IPR023048">
    <property type="entry name" value="NADH:quinone_OxRdtase_FMN_depd"/>
</dbReference>
<feature type="domain" description="Flavodoxin-like fold" evidence="7">
    <location>
        <begin position="3"/>
        <end position="203"/>
    </location>
</feature>
<dbReference type="EMBL" id="JNFA01000023">
    <property type="protein sequence ID" value="KGL40816.1"/>
    <property type="molecule type" value="Genomic_DNA"/>
</dbReference>
<dbReference type="EC" id="1.7.1.17" evidence="6"/>
<dbReference type="HAMAP" id="MF_01216">
    <property type="entry name" value="Azoreductase_type1"/>
    <property type="match status" value="1"/>
</dbReference>
<dbReference type="OrthoDB" id="9805013at2"/>
<dbReference type="RefSeq" id="WP_036086084.1">
    <property type="nucleotide sequence ID" value="NZ_CBCSHQ010000004.1"/>
</dbReference>
<feature type="binding site" evidence="6">
    <location>
        <position position="10"/>
    </location>
    <ligand>
        <name>FMN</name>
        <dbReference type="ChEBI" id="CHEBI:58210"/>
    </ligand>
</feature>
<dbReference type="eggNOG" id="COG1182">
    <property type="taxonomic scope" value="Bacteria"/>
</dbReference>
<dbReference type="AlphaFoldDB" id="A0A099W7R6"/>
<evidence type="ECO:0000256" key="3">
    <source>
        <dbReference type="ARBA" id="ARBA00023002"/>
    </source>
</evidence>
<keyword evidence="1 6" id="KW-0285">Flavoprotein</keyword>
<dbReference type="Proteomes" id="UP000529446">
    <property type="component" value="Unassembled WGS sequence"/>
</dbReference>
<comment type="cofactor">
    <cofactor evidence="6">
        <name>FMN</name>
        <dbReference type="ChEBI" id="CHEBI:58210"/>
    </cofactor>
    <text evidence="6">Binds 1 FMN per subunit.</text>
</comment>
<sequence>MAKLLFIKASPLPDDVSRSMVVATAFLEKYQEENPNDVVERIDVYTHDIPMIDGAFMAAGNALREGKAFTDLDPEMQQKLTQFDALTQQFIDADKYVIVSPLWNLGIPPMLKAYFDTVVVAGKTFRYTETGPEGLLKGKKALQIHGSGGVYSTGESDLETHGEPYINTILNFIGIETLPSVFVEGVDYDPTRKDEILNAATEESIRRISLLK</sequence>
<keyword evidence="2 6" id="KW-0288">FMN</keyword>
<dbReference type="GO" id="GO:0010181">
    <property type="term" value="F:FMN binding"/>
    <property type="evidence" value="ECO:0007669"/>
    <property type="project" value="UniProtKB-UniRule"/>
</dbReference>
<keyword evidence="4 6" id="KW-0520">NAD</keyword>
<evidence type="ECO:0000256" key="2">
    <source>
        <dbReference type="ARBA" id="ARBA00022643"/>
    </source>
</evidence>
<comment type="catalytic activity">
    <reaction evidence="5">
        <text>N,N-dimethyl-1,4-phenylenediamine + anthranilate + 2 NAD(+) = 2-(4-dimethylaminophenyl)diazenylbenzoate + 2 NADH + 2 H(+)</text>
        <dbReference type="Rhea" id="RHEA:55872"/>
        <dbReference type="ChEBI" id="CHEBI:15378"/>
        <dbReference type="ChEBI" id="CHEBI:15783"/>
        <dbReference type="ChEBI" id="CHEBI:16567"/>
        <dbReference type="ChEBI" id="CHEBI:57540"/>
        <dbReference type="ChEBI" id="CHEBI:57945"/>
        <dbReference type="ChEBI" id="CHEBI:71579"/>
        <dbReference type="EC" id="1.7.1.17"/>
    </reaction>
    <physiologicalReaction direction="right-to-left" evidence="5">
        <dbReference type="Rhea" id="RHEA:55874"/>
    </physiologicalReaction>
</comment>
<reference evidence="8 10" key="1">
    <citation type="submission" date="2014-05" db="EMBL/GenBank/DDBJ databases">
        <title>Novel Listeriaceae from food processing environments.</title>
        <authorList>
            <person name="den Bakker H.C."/>
        </authorList>
    </citation>
    <scope>NUCLEOTIDE SEQUENCE [LARGE SCALE GENOMIC DNA]</scope>
    <source>
        <strain evidence="8 10">FSL A5-0281</strain>
    </source>
</reference>
<dbReference type="InterPro" id="IPR050104">
    <property type="entry name" value="FMN-dep_NADH:Q_OxRdtase_AzoR1"/>
</dbReference>
<dbReference type="Pfam" id="PF02525">
    <property type="entry name" value="Flavodoxin_2"/>
    <property type="match status" value="1"/>
</dbReference>
<dbReference type="SUPFAM" id="SSF52218">
    <property type="entry name" value="Flavoproteins"/>
    <property type="match status" value="1"/>
</dbReference>
<dbReference type="PANTHER" id="PTHR43741">
    <property type="entry name" value="FMN-DEPENDENT NADH-AZOREDUCTASE 1"/>
    <property type="match status" value="1"/>
</dbReference>
<evidence type="ECO:0000256" key="1">
    <source>
        <dbReference type="ARBA" id="ARBA00022630"/>
    </source>
</evidence>
<evidence type="ECO:0000256" key="5">
    <source>
        <dbReference type="ARBA" id="ARBA00048542"/>
    </source>
</evidence>
<keyword evidence="10" id="KW-1185">Reference proteome</keyword>
<dbReference type="EC" id="1.6.5.-" evidence="6"/>
<proteinExistence type="inferred from homology"/>
<evidence type="ECO:0000256" key="6">
    <source>
        <dbReference type="HAMAP-Rule" id="MF_01216"/>
    </source>
</evidence>
<dbReference type="InterPro" id="IPR003680">
    <property type="entry name" value="Flavodoxin_fold"/>
</dbReference>
<reference evidence="9 11" key="2">
    <citation type="submission" date="2020-03" db="EMBL/GenBank/DDBJ databases">
        <title>Soil Listeria distribution.</title>
        <authorList>
            <person name="Liao J."/>
            <person name="Wiedmann M."/>
        </authorList>
    </citation>
    <scope>NUCLEOTIDE SEQUENCE [LARGE SCALE GENOMIC DNA]</scope>
    <source>
        <strain evidence="9 11">FSL L7-0360</strain>
    </source>
</reference>
<comment type="subunit">
    <text evidence="6">Homodimer.</text>
</comment>
<comment type="caution">
    <text evidence="6">Lacks conserved residue(s) required for the propagation of feature annotation.</text>
</comment>
<comment type="catalytic activity">
    <reaction evidence="6">
        <text>2 a quinone + NADH + H(+) = 2 a 1,4-benzosemiquinone + NAD(+)</text>
        <dbReference type="Rhea" id="RHEA:65952"/>
        <dbReference type="ChEBI" id="CHEBI:15378"/>
        <dbReference type="ChEBI" id="CHEBI:57540"/>
        <dbReference type="ChEBI" id="CHEBI:57945"/>
        <dbReference type="ChEBI" id="CHEBI:132124"/>
        <dbReference type="ChEBI" id="CHEBI:134225"/>
    </reaction>
</comment>
<evidence type="ECO:0000313" key="9">
    <source>
        <dbReference type="EMBL" id="MBC2117255.1"/>
    </source>
</evidence>
<dbReference type="PANTHER" id="PTHR43741:SF7">
    <property type="entry name" value="FMN-DEPENDENT NADH:QUINONE OXIDOREDUCTASE"/>
    <property type="match status" value="1"/>
</dbReference>
<evidence type="ECO:0000256" key="4">
    <source>
        <dbReference type="ARBA" id="ARBA00023027"/>
    </source>
</evidence>